<evidence type="ECO:0000256" key="5">
    <source>
        <dbReference type="ARBA" id="ARBA00023054"/>
    </source>
</evidence>
<dbReference type="RefSeq" id="XP_028880301.1">
    <property type="nucleotide sequence ID" value="XM_029028274.1"/>
</dbReference>
<keyword evidence="4" id="KW-0677">Repeat</keyword>
<keyword evidence="6" id="KW-0206">Cytoskeleton</keyword>
<accession>A0A1X0NNE2</accession>
<evidence type="ECO:0000256" key="9">
    <source>
        <dbReference type="SAM" id="Coils"/>
    </source>
</evidence>
<dbReference type="SUPFAM" id="SSF50978">
    <property type="entry name" value="WD40 repeat-like"/>
    <property type="match status" value="2"/>
</dbReference>
<dbReference type="InterPro" id="IPR015943">
    <property type="entry name" value="WD40/YVTN_repeat-like_dom_sf"/>
</dbReference>
<dbReference type="GeneID" id="39988054"/>
<feature type="compositionally biased region" description="Basic and acidic residues" evidence="10">
    <location>
        <begin position="984"/>
        <end position="995"/>
    </location>
</feature>
<keyword evidence="7" id="KW-0966">Cell projection</keyword>
<feature type="region of interest" description="Disordered" evidence="10">
    <location>
        <begin position="984"/>
        <end position="1038"/>
    </location>
</feature>
<evidence type="ECO:0000256" key="7">
    <source>
        <dbReference type="ARBA" id="ARBA00023273"/>
    </source>
</evidence>
<evidence type="ECO:0000313" key="12">
    <source>
        <dbReference type="Proteomes" id="UP000192257"/>
    </source>
</evidence>
<evidence type="ECO:0000256" key="2">
    <source>
        <dbReference type="ARBA" id="ARBA00022490"/>
    </source>
</evidence>
<proteinExistence type="predicted"/>
<feature type="compositionally biased region" description="Polar residues" evidence="10">
    <location>
        <begin position="1218"/>
        <end position="1229"/>
    </location>
</feature>
<dbReference type="STRING" id="67003.A0A1X0NNE2"/>
<dbReference type="GO" id="GO:0005930">
    <property type="term" value="C:axoneme"/>
    <property type="evidence" value="ECO:0007669"/>
    <property type="project" value="UniProtKB-SubCell"/>
</dbReference>
<dbReference type="PANTHER" id="PTHR14885">
    <property type="entry name" value="CILIA- AND FLAGELLA-ASSOCIATED PROTEIN 43-RELATED"/>
    <property type="match status" value="1"/>
</dbReference>
<evidence type="ECO:0000256" key="6">
    <source>
        <dbReference type="ARBA" id="ARBA00023212"/>
    </source>
</evidence>
<comment type="caution">
    <text evidence="11">The sequence shown here is derived from an EMBL/GenBank/DDBJ whole genome shotgun (WGS) entry which is preliminary data.</text>
</comment>
<evidence type="ECO:0000256" key="10">
    <source>
        <dbReference type="SAM" id="MobiDB-lite"/>
    </source>
</evidence>
<keyword evidence="5 9" id="KW-0175">Coiled coil</keyword>
<dbReference type="OrthoDB" id="1935234at2759"/>
<reference evidence="11 12" key="1">
    <citation type="submission" date="2017-03" db="EMBL/GenBank/DDBJ databases">
        <title>An alternative strategy for trypanosome survival in the mammalian bloodstream revealed through genome and transcriptome analysis of the ubiquitous bovine parasite Trypanosoma (Megatrypanum) theileri.</title>
        <authorList>
            <person name="Kelly S."/>
            <person name="Ivens A."/>
            <person name="Mott A."/>
            <person name="O'Neill E."/>
            <person name="Emms D."/>
            <person name="Macleod O."/>
            <person name="Voorheis P."/>
            <person name="Matthews J."/>
            <person name="Matthews K."/>
            <person name="Carrington M."/>
        </authorList>
    </citation>
    <scope>NUCLEOTIDE SEQUENCE [LARGE SCALE GENOMIC DNA]</scope>
    <source>
        <strain evidence="11">Edinburgh</strain>
    </source>
</reference>
<dbReference type="Proteomes" id="UP000192257">
    <property type="component" value="Unassembled WGS sequence"/>
</dbReference>
<keyword evidence="11" id="KW-0282">Flagellum</keyword>
<keyword evidence="12" id="KW-1185">Reference proteome</keyword>
<dbReference type="PROSITE" id="PS50082">
    <property type="entry name" value="WD_REPEATS_2"/>
    <property type="match status" value="1"/>
</dbReference>
<evidence type="ECO:0000256" key="8">
    <source>
        <dbReference type="PROSITE-ProRule" id="PRU00221"/>
    </source>
</evidence>
<dbReference type="EMBL" id="NBCO01000029">
    <property type="protein sequence ID" value="ORC86235.1"/>
    <property type="molecule type" value="Genomic_DNA"/>
</dbReference>
<feature type="compositionally biased region" description="Basic and acidic residues" evidence="10">
    <location>
        <begin position="1023"/>
        <end position="1038"/>
    </location>
</feature>
<feature type="repeat" description="WD" evidence="8">
    <location>
        <begin position="276"/>
        <end position="317"/>
    </location>
</feature>
<dbReference type="SMART" id="SM00320">
    <property type="entry name" value="WD40"/>
    <property type="match status" value="8"/>
</dbReference>
<organism evidence="11 12">
    <name type="scientific">Trypanosoma theileri</name>
    <dbReference type="NCBI Taxonomy" id="67003"/>
    <lineage>
        <taxon>Eukaryota</taxon>
        <taxon>Discoba</taxon>
        <taxon>Euglenozoa</taxon>
        <taxon>Kinetoplastea</taxon>
        <taxon>Metakinetoplastina</taxon>
        <taxon>Trypanosomatida</taxon>
        <taxon>Trypanosomatidae</taxon>
        <taxon>Trypanosoma</taxon>
    </lineage>
</organism>
<evidence type="ECO:0000256" key="1">
    <source>
        <dbReference type="ARBA" id="ARBA00004430"/>
    </source>
</evidence>
<sequence>MMALPTEGTKEKPPLHVYPEAKIGTRFYSHLGIQSTRYNGVCALTGSMVLMASGRFIMFVDVSTGKIESMPGPIDGGVGAIAVHPSRKYFVVCEKRPQNPLIRAYSWPSRVEMGEFVGGATKGFSACCFNADGTMMATVGMYPDFSLAVWDWKTRGMILRNKCHSADVYSVAFSQFDSGVLVTGGAGHIKFWSMAKTFTGLKLQGLLGKFGRLDISNVPGFAVLPDGKVLSGTEDGLILIWEGDLVRCCFASDVVKEIEGDEEEAAGLALQSYAYIPCHAGPINVVQLLGNGSVLLTAGDDGCMRYWRVSELERAEGEGIPPLYAPVCLCEVLVDENARIRAVTHSRDTNEWVVLDSTGSLWHLPFLHPDEILSGLPKQMNEPAVAALRFNGGAITSAALSPCDHTIVTGGEDGSIRLIDYVTPREVYCLQPPDPNTVVGLRFFQSDKTGMKFVACCDDGTVRLLQRGKSGFALLGQWRPHNAGLKTFAVDKEERRLCTLSESGALFFFNIEPELNSLIPIGYCQLPVPNPLCVAWDDATSTCLVGHESGKILAVRAATMKDVDQSISFEFPCTYALVGIRQRKVAEKRPINLVPGEREEDVMEEEEEEDLGPWPVRVICPLPDGSFAIGAGGVELLYEYNTNIRYDGLTELPPLPPTGIEPPDYVEEPIINLCYRDLIPLDASLSVSKHSLVVICEGAQMFIRTLDDSYQWKQNCILVSSAHDRLDGHIAAACTSFDDTMLVSAGSDGLVVAQLLDGCNAPARPQIDSMYPSLHAEEVVVPEPIPLSISEQKEEDDRRRAEEAKQCELEAFLDKLHVVHAKYAELLKENSEIPKDLQLSENEMILHPQIIKDLEEEKAKRVRDSRMDTALELAREDVRTTKMRKRFIDNLIYDRFLVYSFSQEFAVASFRTPDPTEAIERFEAKITELLESDKDDGVGLENSFANNDNKSKHVEVNEDSLCNLALSTAAAITEWLLLEEQKQQQERQKHNRGDGEVLTSTMRQHLDKLDDRREERRRRKKGHEILLSHKPDPEKESERLDEELKFEIARRGDFVLRTDPLYHLVPSAVAKLRQLIKLERVLVDLRSSFTKKLLLMRDEKAKLCASLNIFLARIRAINEKLKDDTIPAADITLQDIELPEKRFTVDRDGLDAFAKQRQLEKEREEMAKKAQRGFGADLAAGDTTSVTTAQTNVNSGVSGASPNPAGRASLHSEIIDNDSASTKRTSTRISVGEGRPSTSRRSKNLRFSSAAPKASRSQSTAFLAAAAVRERMDYDLRVKLENVKPTEAEEEEQNMERELLIAERRQLLCRVNAIMKEFDERLWEMYEERAKVDADLCLAHTRSLLLFHEYQILLVFRQKDRELQRQYEEAKCSRNKRKKEMEELQKGVQQQIKEIEKLQDTSKAFRHEVEYFIESNFPPEHIPYITKVFLRQIKRRKHLGDISADDDDITSDDDDEEINEDDLWEEVCPPHCSEERWREVLAKREIRLDYADSIAEARRKQEQMQRSIDEHVVLAEQHDAVLTSCLKAIEDFQNEKRKQLNMLGTLVMLRCSQVKCLGEDEKCPETFCRDDLVVVSDNVVSGLHRRIETMAEEKRERRLTLKNMASDLQRLQRERAAKEALHAQWEEKIYEAMLLKFGQVVNLELLESTSGCRAVEEMKERLRAEELAWERALRSRERTIARLRERLQDSLLRNTHLLHDLGDQASDKHAVDGALVRATQNVVGRMYDGAQVATEEDRRNLRLLIAAQQEEIDALMAEISMLRSKGGHVYAPTTTISI</sequence>
<evidence type="ECO:0000256" key="3">
    <source>
        <dbReference type="ARBA" id="ARBA00022574"/>
    </source>
</evidence>
<keyword evidence="3 8" id="KW-0853">WD repeat</keyword>
<evidence type="ECO:0000313" key="11">
    <source>
        <dbReference type="EMBL" id="ORC86235.1"/>
    </source>
</evidence>
<protein>
    <submittedName>
        <fullName evidence="11">Flagellar associated protein</fullName>
    </submittedName>
</protein>
<feature type="coiled-coil region" evidence="9">
    <location>
        <begin position="1594"/>
        <end position="1628"/>
    </location>
</feature>
<evidence type="ECO:0000256" key="4">
    <source>
        <dbReference type="ARBA" id="ARBA00022737"/>
    </source>
</evidence>
<dbReference type="InterPro" id="IPR036322">
    <property type="entry name" value="WD40_repeat_dom_sf"/>
</dbReference>
<name>A0A1X0NNE2_9TRYP</name>
<feature type="region of interest" description="Disordered" evidence="10">
    <location>
        <begin position="1189"/>
        <end position="1252"/>
    </location>
</feature>
<feature type="coiled-coil region" evidence="9">
    <location>
        <begin position="1367"/>
        <end position="1408"/>
    </location>
</feature>
<feature type="compositionally biased region" description="Polar residues" evidence="10">
    <location>
        <begin position="1189"/>
        <end position="1201"/>
    </location>
</feature>
<dbReference type="Pfam" id="PF00400">
    <property type="entry name" value="WD40"/>
    <property type="match status" value="3"/>
</dbReference>
<gene>
    <name evidence="11" type="ORF">TM35_000291170</name>
</gene>
<dbReference type="VEuPathDB" id="TriTrypDB:TM35_000291170"/>
<keyword evidence="11" id="KW-0969">Cilium</keyword>
<dbReference type="PANTHER" id="PTHR14885:SF3">
    <property type="entry name" value="CILIA- AND FLAGELLA-ASSOCIATED PROTEIN 44"/>
    <property type="match status" value="1"/>
</dbReference>
<comment type="subcellular location">
    <subcellularLocation>
        <location evidence="1">Cytoplasm</location>
        <location evidence="1">Cytoskeleton</location>
        <location evidence="1">Cilium axoneme</location>
    </subcellularLocation>
</comment>
<dbReference type="InterPro" id="IPR001680">
    <property type="entry name" value="WD40_rpt"/>
</dbReference>
<dbReference type="Gene3D" id="2.130.10.10">
    <property type="entry name" value="YVTN repeat-like/Quinoprotein amine dehydrogenase"/>
    <property type="match status" value="2"/>
</dbReference>
<keyword evidence="2" id="KW-0963">Cytoplasm</keyword>
<feature type="compositionally biased region" description="Basic and acidic residues" evidence="10">
    <location>
        <begin position="1004"/>
        <end position="1014"/>
    </location>
</feature>
<feature type="coiled-coil region" evidence="9">
    <location>
        <begin position="1738"/>
        <end position="1765"/>
    </location>
</feature>